<dbReference type="InterPro" id="IPR019028">
    <property type="entry name" value="CBM_49"/>
</dbReference>
<dbReference type="Pfam" id="PF09478">
    <property type="entry name" value="CBM49"/>
    <property type="match status" value="1"/>
</dbReference>
<evidence type="ECO:0000313" key="3">
    <source>
        <dbReference type="EMBL" id="KAK5575625.1"/>
    </source>
</evidence>
<proteinExistence type="predicted"/>
<organism evidence="3 4">
    <name type="scientific">Dictyostelium firmibasis</name>
    <dbReference type="NCBI Taxonomy" id="79012"/>
    <lineage>
        <taxon>Eukaryota</taxon>
        <taxon>Amoebozoa</taxon>
        <taxon>Evosea</taxon>
        <taxon>Eumycetozoa</taxon>
        <taxon>Dictyostelia</taxon>
        <taxon>Dictyosteliales</taxon>
        <taxon>Dictyosteliaceae</taxon>
        <taxon>Dictyostelium</taxon>
    </lineage>
</organism>
<dbReference type="PANTHER" id="PTHR31378">
    <property type="entry name" value="EGF-LIKE DOMAIN-CONTAINING PROTEIN-RELATED-RELATED"/>
    <property type="match status" value="1"/>
</dbReference>
<dbReference type="GO" id="GO:0030246">
    <property type="term" value="F:carbohydrate binding"/>
    <property type="evidence" value="ECO:0007669"/>
    <property type="project" value="InterPro"/>
</dbReference>
<dbReference type="Proteomes" id="UP001344447">
    <property type="component" value="Unassembled WGS sequence"/>
</dbReference>
<evidence type="ECO:0000259" key="2">
    <source>
        <dbReference type="SMART" id="SM01063"/>
    </source>
</evidence>
<dbReference type="SMART" id="SM01063">
    <property type="entry name" value="CBM49"/>
    <property type="match status" value="1"/>
</dbReference>
<dbReference type="Pfam" id="PF23033">
    <property type="entry name" value="DUF7034"/>
    <property type="match status" value="1"/>
</dbReference>
<feature type="signal peptide" evidence="1">
    <location>
        <begin position="1"/>
        <end position="19"/>
    </location>
</feature>
<dbReference type="InterPro" id="IPR056645">
    <property type="entry name" value="DUF7743"/>
</dbReference>
<accession>A0AAN7U036</accession>
<dbReference type="Pfam" id="PF24893">
    <property type="entry name" value="DUF7743"/>
    <property type="match status" value="1"/>
</dbReference>
<reference evidence="3 4" key="1">
    <citation type="submission" date="2023-11" db="EMBL/GenBank/DDBJ databases">
        <title>Dfirmibasis_genome.</title>
        <authorList>
            <person name="Edelbroek B."/>
            <person name="Kjellin J."/>
            <person name="Jerlstrom-Hultqvist J."/>
            <person name="Soderbom F."/>
        </authorList>
    </citation>
    <scope>NUCLEOTIDE SEQUENCE [LARGE SCALE GENOMIC DNA]</scope>
    <source>
        <strain evidence="3 4">TNS-C-14</strain>
    </source>
</reference>
<feature type="domain" description="Carbohydrate binding" evidence="2">
    <location>
        <begin position="1038"/>
        <end position="1121"/>
    </location>
</feature>
<dbReference type="EMBL" id="JAVFKY010000005">
    <property type="protein sequence ID" value="KAK5575625.1"/>
    <property type="molecule type" value="Genomic_DNA"/>
</dbReference>
<dbReference type="Pfam" id="PF23034">
    <property type="entry name" value="DUF7035"/>
    <property type="match status" value="1"/>
</dbReference>
<keyword evidence="4" id="KW-1185">Reference proteome</keyword>
<evidence type="ECO:0000256" key="1">
    <source>
        <dbReference type="SAM" id="SignalP"/>
    </source>
</evidence>
<sequence>MKIFSIIFSLFLLINLVKSIENPTIVSFREPTESVYPGQYCNPVFTLLINYTNPIENKYQLSVNDKNGGYGSSPLVMNGTLYVFTVTHRVPIGKNQSVSFYLMDTSIPGWATYNFDNYTTYDCDPLPSVTMRSLQNTWVKADGQYISIVWQHLVEVKGLYKSVPYDTFTCTVPSPFVCYFQEFYNGPIPTNFLAQVVVLKSDINYSPFNVIVTDKQGKVLLNSTFDGLSSPANPPVSITSLQNYPSNGSTVTKGELMNEVMYMMNILNKNALCGISSSDDYLVAKTLIPVLGSPANATYIGFSTLSLRSPLQSYVQIIDSQGTKRVGMNNTFVVNQMEYDNIIVNVANATYQLNSNINKTLINVKGDVSYNPKTYSSVSFLYSVSPTYLAYPFGYSNGTAKYHSFSVSQMSPIYVNNQNQYIDLVSQSDTKPNSYRVTVSPNATMDKLSPQLLKVETVFLTFEKVLLRIFAKDVESGLSMLYSTNKNKITSADLVYGDNFNGVYEVVETLLIASAETPTVSLYDNAGNNVQFTSSQPVFDTSFNMLPQYPAYKYIKSETGLNPYNFTGFEFKFNDVDVSNGPFNNSLCFNFVGSKKTMNPYFLHSPLALNPEKVSYDLSTPGEWDENKGMFCVDFQIPARVFSGDYSYAVIIPPFALDSNYLAASIGKKSVLRVASSFADQMPPIITEFSSYPSNNVSISQDFSIGWNIRIEDSPNGFASAEFNITSEFDLEPYRIKITPANATSGNLNSGTYQLRIPISATTCRSQSFRISAATITDTVGHTSVLPSNENLNPLHRFLGSQHLVINITCPQAIVDITPPVLTSFTPSVSSIDVGTYKDFRNVTFTFKTTDSGSGISKRHNPIVYLSSGEFEQISKVGTLVSYVNGVATYTCTVQLPYGYGTYNGIILSIYGIVDNQLNINGYSSVDLQTLGFQNTIKVLYSDVPVLDSTSSIKSTGSSLTIYGHKFGIDKSKLTLQVDYMNGQGWKNTSVSFFSGIILMTDSIIPTSTPFYVRVIVDGKISNSLLVVPTVVESLCSYDIIQSVVATWIDSEKYPYLQSSITIKNTGTRPIKLFSFIIENIAYNQIWGVDSNGNNRYTLPSYNPIINPRDQYSFGYIVQGTTVADLKQVTYTCL</sequence>
<gene>
    <name evidence="3" type="ORF">RB653_006758</name>
</gene>
<dbReference type="AlphaFoldDB" id="A0AAN7U036"/>
<name>A0AAN7U036_9MYCE</name>
<dbReference type="SUPFAM" id="SSF49384">
    <property type="entry name" value="Carbohydrate-binding domain"/>
    <property type="match status" value="1"/>
</dbReference>
<evidence type="ECO:0000313" key="4">
    <source>
        <dbReference type="Proteomes" id="UP001344447"/>
    </source>
</evidence>
<keyword evidence="1" id="KW-0732">Signal</keyword>
<dbReference type="InterPro" id="IPR055462">
    <property type="entry name" value="DUF7034"/>
</dbReference>
<dbReference type="InterPro" id="IPR008965">
    <property type="entry name" value="CBM2/CBM3_carb-bd_dom_sf"/>
</dbReference>
<feature type="chain" id="PRO_5042879869" description="Carbohydrate binding domain-containing protein" evidence="1">
    <location>
        <begin position="20"/>
        <end position="1134"/>
    </location>
</feature>
<protein>
    <recommendedName>
        <fullName evidence="2">Carbohydrate binding domain-containing protein</fullName>
    </recommendedName>
</protein>
<dbReference type="InterPro" id="IPR055463">
    <property type="entry name" value="DUF7035"/>
</dbReference>
<comment type="caution">
    <text evidence="3">The sequence shown here is derived from an EMBL/GenBank/DDBJ whole genome shotgun (WGS) entry which is preliminary data.</text>
</comment>
<dbReference type="PANTHER" id="PTHR31378:SF11">
    <property type="entry name" value="CARBOHYDRATE BINDING DOMAIN-CONTAINING PROTEIN-RELATED"/>
    <property type="match status" value="1"/>
</dbReference>